<dbReference type="EC" id="2.3.1.51" evidence="4"/>
<dbReference type="GO" id="GO:0016020">
    <property type="term" value="C:membrane"/>
    <property type="evidence" value="ECO:0007669"/>
    <property type="project" value="InterPro"/>
</dbReference>
<keyword evidence="6" id="KW-0812">Transmembrane</keyword>
<evidence type="ECO:0000256" key="5">
    <source>
        <dbReference type="SAM" id="MobiDB-lite"/>
    </source>
</evidence>
<evidence type="ECO:0000256" key="4">
    <source>
        <dbReference type="RuleBase" id="RU361267"/>
    </source>
</evidence>
<organism evidence="8">
    <name type="scientific">Psilocybe cubensis</name>
    <name type="common">Psychedelic mushroom</name>
    <name type="synonym">Stropharia cubensis</name>
    <dbReference type="NCBI Taxonomy" id="181762"/>
    <lineage>
        <taxon>Eukaryota</taxon>
        <taxon>Fungi</taxon>
        <taxon>Dikarya</taxon>
        <taxon>Basidiomycota</taxon>
        <taxon>Agaricomycotina</taxon>
        <taxon>Agaricomycetes</taxon>
        <taxon>Agaricomycetidae</taxon>
        <taxon>Agaricales</taxon>
        <taxon>Agaricineae</taxon>
        <taxon>Strophariaceae</taxon>
        <taxon>Psilocybe</taxon>
    </lineage>
</organism>
<keyword evidence="3 4" id="KW-0012">Acyltransferase</keyword>
<dbReference type="InterPro" id="IPR004552">
    <property type="entry name" value="AGP_acyltrans"/>
</dbReference>
<name>A0A8H8CLC2_PSICU</name>
<dbReference type="PANTHER" id="PTHR10434:SF11">
    <property type="entry name" value="1-ACYL-SN-GLYCEROL-3-PHOSPHATE ACYLTRANSFERASE"/>
    <property type="match status" value="1"/>
</dbReference>
<keyword evidence="2 4" id="KW-0808">Transferase</keyword>
<dbReference type="PANTHER" id="PTHR10434">
    <property type="entry name" value="1-ACYL-SN-GLYCEROL-3-PHOSPHATE ACYLTRANSFERASE"/>
    <property type="match status" value="1"/>
</dbReference>
<proteinExistence type="inferred from homology"/>
<dbReference type="AlphaFoldDB" id="A0A8H8CLC2"/>
<dbReference type="Pfam" id="PF01553">
    <property type="entry name" value="Acyltransferase"/>
    <property type="match status" value="1"/>
</dbReference>
<comment type="domain">
    <text evidence="4">The HXXXXD motif is essential for acyltransferase activity and may constitute the binding site for the phosphate moiety of the glycerol-3-phosphate.</text>
</comment>
<dbReference type="InterPro" id="IPR002123">
    <property type="entry name" value="Plipid/glycerol_acylTrfase"/>
</dbReference>
<comment type="caution">
    <text evidence="8">The sequence shown here is derived from an EMBL/GenBank/DDBJ whole genome shotgun (WGS) entry which is preliminary data.</text>
</comment>
<evidence type="ECO:0000256" key="2">
    <source>
        <dbReference type="ARBA" id="ARBA00022679"/>
    </source>
</evidence>
<feature type="transmembrane region" description="Helical" evidence="6">
    <location>
        <begin position="37"/>
        <end position="61"/>
    </location>
</feature>
<evidence type="ECO:0000256" key="1">
    <source>
        <dbReference type="ARBA" id="ARBA00008655"/>
    </source>
</evidence>
<comment type="catalytic activity">
    <reaction evidence="4">
        <text>a 1-acyl-sn-glycero-3-phosphate + an acyl-CoA = a 1,2-diacyl-sn-glycero-3-phosphate + CoA</text>
        <dbReference type="Rhea" id="RHEA:19709"/>
        <dbReference type="ChEBI" id="CHEBI:57287"/>
        <dbReference type="ChEBI" id="CHEBI:57970"/>
        <dbReference type="ChEBI" id="CHEBI:58342"/>
        <dbReference type="ChEBI" id="CHEBI:58608"/>
        <dbReference type="EC" id="2.3.1.51"/>
    </reaction>
</comment>
<keyword evidence="4" id="KW-0444">Lipid biosynthesis</keyword>
<feature type="transmembrane region" description="Helical" evidence="6">
    <location>
        <begin position="12"/>
        <end position="30"/>
    </location>
</feature>
<keyword evidence="4" id="KW-1208">Phospholipid metabolism</keyword>
<dbReference type="OrthoDB" id="202234at2759"/>
<keyword evidence="6" id="KW-1133">Transmembrane helix</keyword>
<keyword evidence="4" id="KW-0443">Lipid metabolism</keyword>
<protein>
    <recommendedName>
        <fullName evidence="4">1-acyl-sn-glycerol-3-phosphate acyltransferase</fullName>
        <ecNumber evidence="4">2.3.1.51</ecNumber>
    </recommendedName>
</protein>
<dbReference type="GO" id="GO:0006654">
    <property type="term" value="P:phosphatidic acid biosynthetic process"/>
    <property type="evidence" value="ECO:0007669"/>
    <property type="project" value="TreeGrafter"/>
</dbReference>
<keyword evidence="6" id="KW-0472">Membrane</keyword>
<dbReference type="GO" id="GO:0003841">
    <property type="term" value="F:1-acylglycerol-3-phosphate O-acyltransferase activity"/>
    <property type="evidence" value="ECO:0007669"/>
    <property type="project" value="UniProtKB-UniRule"/>
</dbReference>
<reference evidence="8" key="1">
    <citation type="submission" date="2021-02" db="EMBL/GenBank/DDBJ databases">
        <title>Psilocybe cubensis genome.</title>
        <authorList>
            <person name="Mckernan K.J."/>
            <person name="Crawford S."/>
            <person name="Trippe A."/>
            <person name="Kane L.T."/>
            <person name="Mclaughlin S."/>
        </authorList>
    </citation>
    <scope>NUCLEOTIDE SEQUENCE [LARGE SCALE GENOMIC DNA]</scope>
    <source>
        <strain evidence="8">MGC-MH-2018</strain>
    </source>
</reference>
<dbReference type="NCBIfam" id="TIGR00530">
    <property type="entry name" value="AGP_acyltrn"/>
    <property type="match status" value="1"/>
</dbReference>
<feature type="compositionally biased region" description="Low complexity" evidence="5">
    <location>
        <begin position="319"/>
        <end position="331"/>
    </location>
</feature>
<keyword evidence="4" id="KW-0594">Phospholipid biosynthesis</keyword>
<feature type="region of interest" description="Disordered" evidence="5">
    <location>
        <begin position="271"/>
        <end position="295"/>
    </location>
</feature>
<evidence type="ECO:0000259" key="7">
    <source>
        <dbReference type="SMART" id="SM00563"/>
    </source>
</evidence>
<evidence type="ECO:0000313" key="8">
    <source>
        <dbReference type="EMBL" id="KAG5168919.1"/>
    </source>
</evidence>
<feature type="region of interest" description="Disordered" evidence="5">
    <location>
        <begin position="313"/>
        <end position="359"/>
    </location>
</feature>
<feature type="domain" description="Phospholipid/glycerol acyltransferase" evidence="7">
    <location>
        <begin position="100"/>
        <end position="216"/>
    </location>
</feature>
<dbReference type="CDD" id="cd07989">
    <property type="entry name" value="LPLAT_AGPAT-like"/>
    <property type="match status" value="1"/>
</dbReference>
<evidence type="ECO:0000256" key="6">
    <source>
        <dbReference type="SAM" id="Phobius"/>
    </source>
</evidence>
<dbReference type="GO" id="GO:0005783">
    <property type="term" value="C:endoplasmic reticulum"/>
    <property type="evidence" value="ECO:0007669"/>
    <property type="project" value="TreeGrafter"/>
</dbReference>
<sequence length="359" mass="39097">MSFLISLFKPLAYISLPLLLVRQVAVSSMVGRYYARVVVYAGTLMTVASCSVFIAAGMSLIGQSTNVNAVVARIFYFLISRSLDLKISVEGEEHLQTSPTVLMANHQSMLDVLVIGRLMPKQTAIMSKKSLQFTPLGPFMTMSGTIFINRGNSASAVRSINAAGEKMKRNRTSVWMFPEGTRHMSETPDMLPLKKGGFHLAINAGIPITPIVTENYWHIYHKGLFESGTIKVRVLPPISTEGLNASDIGKFSTHVREVMLEALRDISPKVSAEKETLESQKPTTQDPKLAKSHGGPLESAAVSIIAVSEHTEDLVTKKSNSSSSIASSLTSSERRKANMSEAGTETEEDEGMILVGRPH</sequence>
<dbReference type="SMART" id="SM00563">
    <property type="entry name" value="PlsC"/>
    <property type="match status" value="1"/>
</dbReference>
<gene>
    <name evidence="8" type="ORF">JR316_005473</name>
</gene>
<dbReference type="EMBL" id="JAFIQS010000005">
    <property type="protein sequence ID" value="KAG5168919.1"/>
    <property type="molecule type" value="Genomic_DNA"/>
</dbReference>
<dbReference type="SUPFAM" id="SSF69593">
    <property type="entry name" value="Glycerol-3-phosphate (1)-acyltransferase"/>
    <property type="match status" value="1"/>
</dbReference>
<accession>A0A8H8CLC2</accession>
<comment type="similarity">
    <text evidence="1 4">Belongs to the 1-acyl-sn-glycerol-3-phosphate acyltransferase family.</text>
</comment>
<evidence type="ECO:0000256" key="3">
    <source>
        <dbReference type="ARBA" id="ARBA00023315"/>
    </source>
</evidence>